<feature type="transmembrane region" description="Helical" evidence="5">
    <location>
        <begin position="105"/>
        <end position="122"/>
    </location>
</feature>
<keyword evidence="2 5" id="KW-0812">Transmembrane</keyword>
<protein>
    <recommendedName>
        <fullName evidence="6">Sodium/calcium exchanger membrane region domain-containing protein</fullName>
    </recommendedName>
</protein>
<feature type="domain" description="Sodium/calcium exchanger membrane region" evidence="6">
    <location>
        <begin position="171"/>
        <end position="309"/>
    </location>
</feature>
<feature type="transmembrane region" description="Helical" evidence="5">
    <location>
        <begin position="6"/>
        <end position="28"/>
    </location>
</feature>
<dbReference type="EMBL" id="MEYN01000029">
    <property type="protein sequence ID" value="OGD30278.1"/>
    <property type="molecule type" value="Genomic_DNA"/>
</dbReference>
<keyword evidence="4 5" id="KW-0472">Membrane</keyword>
<evidence type="ECO:0000313" key="7">
    <source>
        <dbReference type="EMBL" id="OGD30278.1"/>
    </source>
</evidence>
<name>A0A1F5BI33_9BACT</name>
<feature type="transmembrane region" description="Helical" evidence="5">
    <location>
        <begin position="40"/>
        <end position="59"/>
    </location>
</feature>
<evidence type="ECO:0000256" key="1">
    <source>
        <dbReference type="ARBA" id="ARBA00004141"/>
    </source>
</evidence>
<evidence type="ECO:0000259" key="6">
    <source>
        <dbReference type="Pfam" id="PF01699"/>
    </source>
</evidence>
<dbReference type="GO" id="GO:0006874">
    <property type="term" value="P:intracellular calcium ion homeostasis"/>
    <property type="evidence" value="ECO:0007669"/>
    <property type="project" value="TreeGrafter"/>
</dbReference>
<feature type="transmembrane region" description="Helical" evidence="5">
    <location>
        <begin position="235"/>
        <end position="260"/>
    </location>
</feature>
<evidence type="ECO:0000256" key="4">
    <source>
        <dbReference type="ARBA" id="ARBA00023136"/>
    </source>
</evidence>
<accession>A0A1F5BI33</accession>
<dbReference type="InterPro" id="IPR044880">
    <property type="entry name" value="NCX_ion-bd_dom_sf"/>
</dbReference>
<keyword evidence="3 5" id="KW-1133">Transmembrane helix</keyword>
<sequence>MLLSYFLILLISFFILVKSGSLLVRTLFLISRFLGIGEFTLAFILMSFATSLPELFVGIESALSAKPTLSLGNILGANIINMTLALGFVTAISGGFALKSETAKRDIWSIWLISILPIILLTDLTLSRIDGIILLIVFFFYARHLLKEKVYAALNNVNQNAVTFKLFIKDVFLFIFGIILLFASSWAVVFSASQIASQLALPLFVVGIFLLAFGTTLPETVFGLRSILTKHEDMALGNVLGSVAVNSTFILGIVSLIHPIQVQDAPSFLCASLFMIFAFLPLIFLIRTRERLTMSHGLLLMFFYVIFVIGEIIIKSAI</sequence>
<dbReference type="GO" id="GO:0005262">
    <property type="term" value="F:calcium channel activity"/>
    <property type="evidence" value="ECO:0007669"/>
    <property type="project" value="TreeGrafter"/>
</dbReference>
<dbReference type="Pfam" id="PF01699">
    <property type="entry name" value="Na_Ca_ex"/>
    <property type="match status" value="2"/>
</dbReference>
<dbReference type="GO" id="GO:0008273">
    <property type="term" value="F:calcium, potassium:sodium antiporter activity"/>
    <property type="evidence" value="ECO:0007669"/>
    <property type="project" value="TreeGrafter"/>
</dbReference>
<comment type="subcellular location">
    <subcellularLocation>
        <location evidence="1">Membrane</location>
        <topology evidence="1">Multi-pass membrane protein</topology>
    </subcellularLocation>
</comment>
<dbReference type="Proteomes" id="UP000179184">
    <property type="component" value="Unassembled WGS sequence"/>
</dbReference>
<evidence type="ECO:0000256" key="2">
    <source>
        <dbReference type="ARBA" id="ARBA00022692"/>
    </source>
</evidence>
<organism evidence="7 8">
    <name type="scientific">Candidatus Azambacteria bacterium RIFCSPHIGHO2_02_46_12</name>
    <dbReference type="NCBI Taxonomy" id="1797295"/>
    <lineage>
        <taxon>Bacteria</taxon>
        <taxon>Candidatus Azamiibacteriota</taxon>
    </lineage>
</organism>
<evidence type="ECO:0000313" key="8">
    <source>
        <dbReference type="Proteomes" id="UP000179184"/>
    </source>
</evidence>
<feature type="transmembrane region" description="Helical" evidence="5">
    <location>
        <begin position="79"/>
        <end position="98"/>
    </location>
</feature>
<dbReference type="GO" id="GO:0005886">
    <property type="term" value="C:plasma membrane"/>
    <property type="evidence" value="ECO:0007669"/>
    <property type="project" value="TreeGrafter"/>
</dbReference>
<dbReference type="PANTHER" id="PTHR10846:SF8">
    <property type="entry name" value="INNER MEMBRANE PROTEIN YRBG"/>
    <property type="match status" value="1"/>
</dbReference>
<evidence type="ECO:0000256" key="3">
    <source>
        <dbReference type="ARBA" id="ARBA00022989"/>
    </source>
</evidence>
<dbReference type="Gene3D" id="1.20.1420.30">
    <property type="entry name" value="NCX, central ion-binding region"/>
    <property type="match status" value="2"/>
</dbReference>
<feature type="transmembrane region" description="Helical" evidence="5">
    <location>
        <begin position="298"/>
        <end position="317"/>
    </location>
</feature>
<dbReference type="PANTHER" id="PTHR10846">
    <property type="entry name" value="SODIUM/POTASSIUM/CALCIUM EXCHANGER"/>
    <property type="match status" value="1"/>
</dbReference>
<feature type="transmembrane region" description="Helical" evidence="5">
    <location>
        <begin position="195"/>
        <end position="214"/>
    </location>
</feature>
<feature type="transmembrane region" description="Helical" evidence="5">
    <location>
        <begin position="266"/>
        <end position="286"/>
    </location>
</feature>
<dbReference type="InterPro" id="IPR004481">
    <property type="entry name" value="K/Na/Ca-exchanger"/>
</dbReference>
<feature type="transmembrane region" description="Helical" evidence="5">
    <location>
        <begin position="167"/>
        <end position="189"/>
    </location>
</feature>
<evidence type="ECO:0000256" key="5">
    <source>
        <dbReference type="SAM" id="Phobius"/>
    </source>
</evidence>
<reference evidence="7 8" key="1">
    <citation type="journal article" date="2016" name="Nat. Commun.">
        <title>Thousands of microbial genomes shed light on interconnected biogeochemical processes in an aquifer system.</title>
        <authorList>
            <person name="Anantharaman K."/>
            <person name="Brown C.T."/>
            <person name="Hug L.A."/>
            <person name="Sharon I."/>
            <person name="Castelle C.J."/>
            <person name="Probst A.J."/>
            <person name="Thomas B.C."/>
            <person name="Singh A."/>
            <person name="Wilkins M.J."/>
            <person name="Karaoz U."/>
            <person name="Brodie E.L."/>
            <person name="Williams K.H."/>
            <person name="Hubbard S.S."/>
            <person name="Banfield J.F."/>
        </authorList>
    </citation>
    <scope>NUCLEOTIDE SEQUENCE [LARGE SCALE GENOMIC DNA]</scope>
</reference>
<proteinExistence type="predicted"/>
<feature type="domain" description="Sodium/calcium exchanger membrane region" evidence="6">
    <location>
        <begin position="5"/>
        <end position="143"/>
    </location>
</feature>
<dbReference type="InterPro" id="IPR004837">
    <property type="entry name" value="NaCa_Exmemb"/>
</dbReference>
<dbReference type="AlphaFoldDB" id="A0A1F5BI33"/>
<gene>
    <name evidence="7" type="ORF">A2W60_03025</name>
</gene>
<comment type="caution">
    <text evidence="7">The sequence shown here is derived from an EMBL/GenBank/DDBJ whole genome shotgun (WGS) entry which is preliminary data.</text>
</comment>